<evidence type="ECO:0000256" key="3">
    <source>
        <dbReference type="RuleBase" id="RU365023"/>
    </source>
</evidence>
<dbReference type="EMBL" id="NMUH01001353">
    <property type="protein sequence ID" value="MQL91545.1"/>
    <property type="molecule type" value="Genomic_DNA"/>
</dbReference>
<proteinExistence type="inferred from homology"/>
<dbReference type="PROSITE" id="PS50842">
    <property type="entry name" value="EXPANSIN_EG45"/>
    <property type="match status" value="1"/>
</dbReference>
<dbReference type="InterPro" id="IPR007118">
    <property type="entry name" value="Expan_Lol_pI"/>
</dbReference>
<keyword evidence="3" id="KW-0134">Cell wall</keyword>
<dbReference type="GO" id="GO:0009664">
    <property type="term" value="P:plant-type cell wall organization"/>
    <property type="evidence" value="ECO:0007669"/>
    <property type="project" value="InterPro"/>
</dbReference>
<protein>
    <recommendedName>
        <fullName evidence="3">Expansin</fullName>
    </recommendedName>
</protein>
<dbReference type="PRINTS" id="PR01226">
    <property type="entry name" value="EXPANSIN"/>
</dbReference>
<dbReference type="Pfam" id="PF03330">
    <property type="entry name" value="DPBB_1"/>
    <property type="match status" value="1"/>
</dbReference>
<dbReference type="AlphaFoldDB" id="A0A843V6Q3"/>
<dbReference type="Proteomes" id="UP000652761">
    <property type="component" value="Unassembled WGS sequence"/>
</dbReference>
<keyword evidence="6" id="KW-1185">Reference proteome</keyword>
<dbReference type="SUPFAM" id="SSF50685">
    <property type="entry name" value="Barwin-like endoglucanases"/>
    <property type="match status" value="1"/>
</dbReference>
<evidence type="ECO:0000259" key="4">
    <source>
        <dbReference type="PROSITE" id="PS50842"/>
    </source>
</evidence>
<keyword evidence="1 3" id="KW-0964">Secreted</keyword>
<name>A0A843V6Q3_COLES</name>
<sequence length="121" mass="13232">MPTPLPWCLVALGAVMPRRPRHSQATLSSLQYCVLAPLPFCTHYSSAFLHGHRGAYEYGNLYSQGYGVETAALSTALFNDCLSCGACFEIKCTDDPRWFHSGSPSIFITATNFCHPTTPSP</sequence>
<comment type="function">
    <text evidence="3">Causes loosening and extension of plant cell walls by disrupting non-covalent bonding between cellulose microfibrils and matrix glucans. No enzymatic activity has been found.</text>
</comment>
<evidence type="ECO:0000313" key="6">
    <source>
        <dbReference type="Proteomes" id="UP000652761"/>
    </source>
</evidence>
<feature type="domain" description="Expansin-like EG45" evidence="4">
    <location>
        <begin position="53"/>
        <end position="121"/>
    </location>
</feature>
<keyword evidence="3" id="KW-0961">Cell wall biogenesis/degradation</keyword>
<dbReference type="InterPro" id="IPR009009">
    <property type="entry name" value="RlpA-like_DPBB"/>
</dbReference>
<comment type="similarity">
    <text evidence="3">Belongs to the expansin family. Expansin A subfamily.</text>
</comment>
<dbReference type="InterPro" id="IPR036908">
    <property type="entry name" value="RlpA-like_sf"/>
</dbReference>
<dbReference type="PANTHER" id="PTHR31867">
    <property type="entry name" value="EXPANSIN-A15"/>
    <property type="match status" value="1"/>
</dbReference>
<gene>
    <name evidence="5" type="ORF">Taro_024161</name>
</gene>
<evidence type="ECO:0000313" key="5">
    <source>
        <dbReference type="EMBL" id="MQL91545.1"/>
    </source>
</evidence>
<evidence type="ECO:0000256" key="1">
    <source>
        <dbReference type="ARBA" id="ARBA00022525"/>
    </source>
</evidence>
<keyword evidence="2" id="KW-0732">Signal</keyword>
<dbReference type="GO" id="GO:0016020">
    <property type="term" value="C:membrane"/>
    <property type="evidence" value="ECO:0007669"/>
    <property type="project" value="UniProtKB-SubCell"/>
</dbReference>
<organism evidence="5 6">
    <name type="scientific">Colocasia esculenta</name>
    <name type="common">Wild taro</name>
    <name type="synonym">Arum esculentum</name>
    <dbReference type="NCBI Taxonomy" id="4460"/>
    <lineage>
        <taxon>Eukaryota</taxon>
        <taxon>Viridiplantae</taxon>
        <taxon>Streptophyta</taxon>
        <taxon>Embryophyta</taxon>
        <taxon>Tracheophyta</taxon>
        <taxon>Spermatophyta</taxon>
        <taxon>Magnoliopsida</taxon>
        <taxon>Liliopsida</taxon>
        <taxon>Araceae</taxon>
        <taxon>Aroideae</taxon>
        <taxon>Colocasieae</taxon>
        <taxon>Colocasia</taxon>
    </lineage>
</organism>
<dbReference type="PRINTS" id="PR01225">
    <property type="entry name" value="EXPANSNFAMLY"/>
</dbReference>
<reference evidence="5" key="1">
    <citation type="submission" date="2017-07" db="EMBL/GenBank/DDBJ databases">
        <title>Taro Niue Genome Assembly and Annotation.</title>
        <authorList>
            <person name="Atibalentja N."/>
            <person name="Keating K."/>
            <person name="Fields C.J."/>
        </authorList>
    </citation>
    <scope>NUCLEOTIDE SEQUENCE</scope>
    <source>
        <strain evidence="5">Niue_2</strain>
        <tissue evidence="5">Leaf</tissue>
    </source>
</reference>
<evidence type="ECO:0000256" key="2">
    <source>
        <dbReference type="ARBA" id="ARBA00022729"/>
    </source>
</evidence>
<dbReference type="InterPro" id="IPR007112">
    <property type="entry name" value="Expansin/allergen_DPBB_dom"/>
</dbReference>
<dbReference type="Gene3D" id="2.40.40.10">
    <property type="entry name" value="RlpA-like domain"/>
    <property type="match status" value="1"/>
</dbReference>
<comment type="caution">
    <text evidence="5">The sequence shown here is derived from an EMBL/GenBank/DDBJ whole genome shotgun (WGS) entry which is preliminary data.</text>
</comment>
<dbReference type="SMART" id="SM00837">
    <property type="entry name" value="DPBB_1"/>
    <property type="match status" value="1"/>
</dbReference>
<accession>A0A843V6Q3</accession>
<dbReference type="InterPro" id="IPR002963">
    <property type="entry name" value="Expansin"/>
</dbReference>
<dbReference type="GO" id="GO:0005576">
    <property type="term" value="C:extracellular region"/>
    <property type="evidence" value="ECO:0007669"/>
    <property type="project" value="InterPro"/>
</dbReference>
<comment type="subcellular location">
    <subcellularLocation>
        <location evidence="3">Secreted</location>
        <location evidence="3">Cell wall</location>
    </subcellularLocation>
    <subcellularLocation>
        <location evidence="3">Membrane</location>
        <topology evidence="3">Peripheral membrane protein</topology>
    </subcellularLocation>
</comment>
<dbReference type="OrthoDB" id="1699991at2759"/>